<comment type="catalytic activity">
    <reaction evidence="1">
        <text>Random endo-hydrolysis of N-acetyl-beta-D-glucosaminide (1-&gt;4)-beta-linkages in chitin and chitodextrins.</text>
        <dbReference type="EC" id="3.2.1.14"/>
    </reaction>
</comment>
<dbReference type="OrthoDB" id="9775889at2"/>
<evidence type="ECO:0000256" key="4">
    <source>
        <dbReference type="ARBA" id="ARBA00023024"/>
    </source>
</evidence>
<dbReference type="InterPro" id="IPR050314">
    <property type="entry name" value="Glycosyl_Hydrlase_18"/>
</dbReference>
<dbReference type="Proteomes" id="UP000184731">
    <property type="component" value="Chromosome"/>
</dbReference>
<dbReference type="PROSITE" id="PS51910">
    <property type="entry name" value="GH18_2"/>
    <property type="match status" value="1"/>
</dbReference>
<dbReference type="GO" id="GO:0005975">
    <property type="term" value="P:carbohydrate metabolic process"/>
    <property type="evidence" value="ECO:0007669"/>
    <property type="project" value="InterPro"/>
</dbReference>
<dbReference type="KEGG" id="saqi:AXG55_12585"/>
<evidence type="ECO:0000256" key="2">
    <source>
        <dbReference type="ARBA" id="ARBA00012729"/>
    </source>
</evidence>
<dbReference type="EMBL" id="CP017834">
    <property type="protein sequence ID" value="APJ04693.1"/>
    <property type="molecule type" value="Genomic_DNA"/>
</dbReference>
<feature type="chain" id="PRO_5012340366" description="chitinase" evidence="7">
    <location>
        <begin position="24"/>
        <end position="653"/>
    </location>
</feature>
<dbReference type="Gene3D" id="3.10.50.10">
    <property type="match status" value="1"/>
</dbReference>
<dbReference type="PANTHER" id="PTHR11177:SF317">
    <property type="entry name" value="CHITINASE 12-RELATED"/>
    <property type="match status" value="1"/>
</dbReference>
<evidence type="ECO:0000256" key="1">
    <source>
        <dbReference type="ARBA" id="ARBA00000822"/>
    </source>
</evidence>
<dbReference type="GO" id="GO:0008061">
    <property type="term" value="F:chitin binding"/>
    <property type="evidence" value="ECO:0007669"/>
    <property type="project" value="InterPro"/>
</dbReference>
<dbReference type="InterPro" id="IPR001223">
    <property type="entry name" value="Glyco_hydro18_cat"/>
</dbReference>
<keyword evidence="4" id="KW-0119">Carbohydrate metabolism</keyword>
<dbReference type="Gene3D" id="3.20.20.80">
    <property type="entry name" value="Glycosidases"/>
    <property type="match status" value="1"/>
</dbReference>
<reference evidence="9 10" key="1">
    <citation type="submission" date="2016-10" db="EMBL/GenBank/DDBJ databases">
        <title>Silvanigrella aquatica sp. nov., isolated from a freshwater lake located in the Black Forest, Germany, description of Silvanigrellaceae fam. nov., Silvanigrellales ord. nov., reclassification of the order Bdellovibrionales in the class Oligoflexia, reclassification of the families Bacteriovoracaceae and Halobacteriovoraceae in the new order Bacteriovoracales ord. nov., and reclassification of the family Pseudobacteriovoracaceae in the order Oligoflexiales.</title>
        <authorList>
            <person name="Hahn M.W."/>
            <person name="Schmidt J."/>
            <person name="Koll U."/>
            <person name="Rohde M."/>
            <person name="Verbag S."/>
            <person name="Pitt A."/>
            <person name="Nakai R."/>
            <person name="Naganuma T."/>
            <person name="Lang E."/>
        </authorList>
    </citation>
    <scope>NUCLEOTIDE SEQUENCE [LARGE SCALE GENOMIC DNA]</scope>
    <source>
        <strain evidence="9 10">MWH-Nonnen-W8red</strain>
    </source>
</reference>
<keyword evidence="4" id="KW-0146">Chitin degradation</keyword>
<dbReference type="SUPFAM" id="SSF54556">
    <property type="entry name" value="Chitinase insertion domain"/>
    <property type="match status" value="1"/>
</dbReference>
<evidence type="ECO:0000259" key="8">
    <source>
        <dbReference type="PROSITE" id="PS51910"/>
    </source>
</evidence>
<dbReference type="GO" id="GO:0008843">
    <property type="term" value="F:endochitinase activity"/>
    <property type="evidence" value="ECO:0007669"/>
    <property type="project" value="UniProtKB-EC"/>
</dbReference>
<dbReference type="InterPro" id="IPR011583">
    <property type="entry name" value="Chitinase_II/V-like_cat"/>
</dbReference>
<sequence length="653" mass="71623">MIRNAIIGSVVSLSFLSSSAFSASSVVVTQENSGKLNIDTNGNPGLPSKYQGNRKVAGLVWNYSGPWWPENLIPPPISPRNYGVLLKENKAPLNFNGYNANLELNTPFTNTSNKIVGLYLPEWAYWERGYPADFTPVKNVTHVFYSFLAICDYQRANATENNGLLSVDNKYGAAILKAMCGRGMFPGKTGWNYDQNEYDKYKWEDQDVGVVADNGGVPAEDFTVTKYDPQASYFMLKSMQEMKKANPNVKIMVSVGGWTLSSPFHSMVSSQTSRDVFVKSIVKFLKANSYVDGIDLDWEFPGGNGAFPGLAKAGYLAEKANYTLLVKQLRSALDSNFSGNSRKQISAAVSASPAKLAAIDFNSLRNDFDFINVMTYDLYGAFSRYPDHQTAVYSKPVAAPFGAPGSNDIVKDETGNNIIIGQNPATQAEVLRNYSIEGAIKYIIKNNPQFPTQKLVVGAASYSRGWHTIRVKKEHDKLFWHGVASGPDGALGVNGTFENGVTDFREIYDKYMASGNNENLYYDAQAEAAYTWQFKSSDGATISANVESFDSQRSVIAKAKLVKDYNLGGLFAWDASSDNGLILNAMNAGLCNKKGDGSYYNFQEQFAAVVKSVPNADGSVTENILNSPSDTLYKFNGSNYCARSNKIADVSSR</sequence>
<evidence type="ECO:0000313" key="10">
    <source>
        <dbReference type="Proteomes" id="UP000184731"/>
    </source>
</evidence>
<evidence type="ECO:0000256" key="5">
    <source>
        <dbReference type="ARBA" id="ARBA00023295"/>
    </source>
</evidence>
<dbReference type="AlphaFoldDB" id="A0A1L4D3B9"/>
<feature type="domain" description="GH18" evidence="8">
    <location>
        <begin position="114"/>
        <end position="593"/>
    </location>
</feature>
<evidence type="ECO:0000256" key="6">
    <source>
        <dbReference type="RuleBase" id="RU000489"/>
    </source>
</evidence>
<dbReference type="InterPro" id="IPR017853">
    <property type="entry name" value="GH"/>
</dbReference>
<keyword evidence="7" id="KW-0732">Signal</keyword>
<evidence type="ECO:0000256" key="3">
    <source>
        <dbReference type="ARBA" id="ARBA00022801"/>
    </source>
</evidence>
<proteinExistence type="predicted"/>
<keyword evidence="10" id="KW-1185">Reference proteome</keyword>
<dbReference type="RefSeq" id="WP_148698448.1">
    <property type="nucleotide sequence ID" value="NZ_CP017834.1"/>
</dbReference>
<name>A0A1L4D3B9_9BACT</name>
<accession>A0A1L4D3B9</accession>
<dbReference type="PROSITE" id="PS01095">
    <property type="entry name" value="GH18_1"/>
    <property type="match status" value="1"/>
</dbReference>
<feature type="signal peptide" evidence="7">
    <location>
        <begin position="1"/>
        <end position="23"/>
    </location>
</feature>
<dbReference type="InterPro" id="IPR001579">
    <property type="entry name" value="Glyco_hydro_18_chit_AS"/>
</dbReference>
<dbReference type="InterPro" id="IPR029070">
    <property type="entry name" value="Chitinase_insertion_sf"/>
</dbReference>
<dbReference type="STRING" id="1915309.AXG55_12585"/>
<evidence type="ECO:0000313" key="9">
    <source>
        <dbReference type="EMBL" id="APJ04693.1"/>
    </source>
</evidence>
<dbReference type="Pfam" id="PF00704">
    <property type="entry name" value="Glyco_hydro_18"/>
    <property type="match status" value="1"/>
</dbReference>
<dbReference type="SUPFAM" id="SSF51445">
    <property type="entry name" value="(Trans)glycosidases"/>
    <property type="match status" value="1"/>
</dbReference>
<dbReference type="SMART" id="SM00636">
    <property type="entry name" value="Glyco_18"/>
    <property type="match status" value="1"/>
</dbReference>
<organism evidence="9 10">
    <name type="scientific">Silvanigrella aquatica</name>
    <dbReference type="NCBI Taxonomy" id="1915309"/>
    <lineage>
        <taxon>Bacteria</taxon>
        <taxon>Pseudomonadati</taxon>
        <taxon>Bdellovibrionota</taxon>
        <taxon>Oligoflexia</taxon>
        <taxon>Silvanigrellales</taxon>
        <taxon>Silvanigrellaceae</taxon>
        <taxon>Silvanigrella</taxon>
    </lineage>
</organism>
<dbReference type="GO" id="GO:0006032">
    <property type="term" value="P:chitin catabolic process"/>
    <property type="evidence" value="ECO:0007669"/>
    <property type="project" value="UniProtKB-KW"/>
</dbReference>
<protein>
    <recommendedName>
        <fullName evidence="2">chitinase</fullName>
        <ecNumber evidence="2">3.2.1.14</ecNumber>
    </recommendedName>
</protein>
<dbReference type="EC" id="3.2.1.14" evidence="2"/>
<evidence type="ECO:0000256" key="7">
    <source>
        <dbReference type="SAM" id="SignalP"/>
    </source>
</evidence>
<keyword evidence="3 6" id="KW-0378">Hydrolase</keyword>
<keyword evidence="5 6" id="KW-0326">Glycosidase</keyword>
<keyword evidence="4" id="KW-0624">Polysaccharide degradation</keyword>
<dbReference type="PANTHER" id="PTHR11177">
    <property type="entry name" value="CHITINASE"/>
    <property type="match status" value="1"/>
</dbReference>
<gene>
    <name evidence="9" type="ORF">AXG55_12585</name>
</gene>